<dbReference type="EMBL" id="BAABCX010000002">
    <property type="protein sequence ID" value="GAA3542014.1"/>
    <property type="molecule type" value="Genomic_DNA"/>
</dbReference>
<gene>
    <name evidence="2" type="ORF">GCM10022394_22470</name>
</gene>
<accession>A0ABP6VWG8</accession>
<evidence type="ECO:0000256" key="1">
    <source>
        <dbReference type="SAM" id="SignalP"/>
    </source>
</evidence>
<protein>
    <submittedName>
        <fullName evidence="2">Uncharacterized protein</fullName>
    </submittedName>
</protein>
<evidence type="ECO:0000313" key="2">
    <source>
        <dbReference type="EMBL" id="GAA3542014.1"/>
    </source>
</evidence>
<keyword evidence="3" id="KW-1185">Reference proteome</keyword>
<evidence type="ECO:0000313" key="3">
    <source>
        <dbReference type="Proteomes" id="UP001500795"/>
    </source>
</evidence>
<reference evidence="3" key="1">
    <citation type="journal article" date="2019" name="Int. J. Syst. Evol. Microbiol.">
        <title>The Global Catalogue of Microorganisms (GCM) 10K type strain sequencing project: providing services to taxonomists for standard genome sequencing and annotation.</title>
        <authorList>
            <consortium name="The Broad Institute Genomics Platform"/>
            <consortium name="The Broad Institute Genome Sequencing Center for Infectious Disease"/>
            <person name="Wu L."/>
            <person name="Ma J."/>
        </authorList>
    </citation>
    <scope>NUCLEOTIDE SEQUENCE [LARGE SCALE GENOMIC DNA]</scope>
    <source>
        <strain evidence="3">JCM 17110</strain>
    </source>
</reference>
<comment type="caution">
    <text evidence="2">The sequence shown here is derived from an EMBL/GenBank/DDBJ whole genome shotgun (WGS) entry which is preliminary data.</text>
</comment>
<dbReference type="Proteomes" id="UP001500795">
    <property type="component" value="Unassembled WGS sequence"/>
</dbReference>
<organism evidence="2 3">
    <name type="scientific">Zobellella aerophila</name>
    <dbReference type="NCBI Taxonomy" id="870480"/>
    <lineage>
        <taxon>Bacteria</taxon>
        <taxon>Pseudomonadati</taxon>
        <taxon>Pseudomonadota</taxon>
        <taxon>Gammaproteobacteria</taxon>
        <taxon>Aeromonadales</taxon>
        <taxon>Aeromonadaceae</taxon>
        <taxon>Zobellella</taxon>
    </lineage>
</organism>
<feature type="chain" id="PRO_5045433830" evidence="1">
    <location>
        <begin position="23"/>
        <end position="64"/>
    </location>
</feature>
<sequence length="64" mass="6890">MKTLLSIAFASVLGLILMPVQASTVANQNPIVKDMVVQSEGDGIDNRHCANLKKMGKKPADMCF</sequence>
<dbReference type="RefSeq" id="WP_344957971.1">
    <property type="nucleotide sequence ID" value="NZ_BAABCX010000002.1"/>
</dbReference>
<proteinExistence type="predicted"/>
<keyword evidence="1" id="KW-0732">Signal</keyword>
<feature type="signal peptide" evidence="1">
    <location>
        <begin position="1"/>
        <end position="22"/>
    </location>
</feature>
<name>A0ABP6VWG8_9GAMM</name>